<organism evidence="1 2">
    <name type="scientific">Trichuris muris</name>
    <name type="common">Mouse whipworm</name>
    <dbReference type="NCBI Taxonomy" id="70415"/>
    <lineage>
        <taxon>Eukaryota</taxon>
        <taxon>Metazoa</taxon>
        <taxon>Ecdysozoa</taxon>
        <taxon>Nematoda</taxon>
        <taxon>Enoplea</taxon>
        <taxon>Dorylaimia</taxon>
        <taxon>Trichinellida</taxon>
        <taxon>Trichuridae</taxon>
        <taxon>Trichuris</taxon>
    </lineage>
</organism>
<dbReference type="Proteomes" id="UP000046395">
    <property type="component" value="Unassembled WGS sequence"/>
</dbReference>
<evidence type="ECO:0000313" key="1">
    <source>
        <dbReference type="Proteomes" id="UP000046395"/>
    </source>
</evidence>
<dbReference type="PANTHER" id="PTHR47331">
    <property type="entry name" value="PHD-TYPE DOMAIN-CONTAINING PROTEIN"/>
    <property type="match status" value="1"/>
</dbReference>
<reference evidence="2" key="1">
    <citation type="submission" date="2019-12" db="UniProtKB">
        <authorList>
            <consortium name="WormBaseParasite"/>
        </authorList>
    </citation>
    <scope>IDENTIFICATION</scope>
</reference>
<dbReference type="WBParaSite" id="TMUE_1000004526.1">
    <property type="protein sequence ID" value="TMUE_1000004526.1"/>
    <property type="gene ID" value="WBGene00298991"/>
</dbReference>
<name>A0A5S6QB28_TRIMR</name>
<proteinExistence type="predicted"/>
<dbReference type="STRING" id="70415.A0A5S6QB28"/>
<protein>
    <submittedName>
        <fullName evidence="2">Integrase zinc-binding domain-containing protein</fullName>
    </submittedName>
</protein>
<dbReference type="AlphaFoldDB" id="A0A5S6QB28"/>
<accession>A0A5S6QB28</accession>
<keyword evidence="1" id="KW-1185">Reference proteome</keyword>
<sequence>MRAQGRIERAELPYDARHPFILPRRHHLTDVTIEEMRRTIHHSSVEQTICELRQRYWIPRKWHSRPSVTFMAPLPTARLQACQPPFSCVGSTILSPYPFSLDVLT</sequence>
<dbReference type="PANTHER" id="PTHR47331:SF1">
    <property type="entry name" value="GAG-LIKE PROTEIN"/>
    <property type="match status" value="1"/>
</dbReference>
<evidence type="ECO:0000313" key="2">
    <source>
        <dbReference type="WBParaSite" id="TMUE_1000004526.1"/>
    </source>
</evidence>